<feature type="region of interest" description="Disordered" evidence="1">
    <location>
        <begin position="1"/>
        <end position="36"/>
    </location>
</feature>
<dbReference type="OrthoDB" id="2536282at2759"/>
<feature type="region of interest" description="Disordered" evidence="1">
    <location>
        <begin position="518"/>
        <end position="542"/>
    </location>
</feature>
<proteinExistence type="predicted"/>
<gene>
    <name evidence="3" type="ORF">BMF94_4792</name>
</gene>
<feature type="transmembrane region" description="Helical" evidence="2">
    <location>
        <begin position="457"/>
        <end position="477"/>
    </location>
</feature>
<evidence type="ECO:0000256" key="2">
    <source>
        <dbReference type="SAM" id="Phobius"/>
    </source>
</evidence>
<feature type="compositionally biased region" description="Low complexity" evidence="1">
    <location>
        <begin position="7"/>
        <end position="29"/>
    </location>
</feature>
<feature type="transmembrane region" description="Helical" evidence="2">
    <location>
        <begin position="484"/>
        <end position="503"/>
    </location>
</feature>
<sequence>MASSERTPLLAASPAASSGSTLSPSASLPTSPPPVRPQLYTPINSSADLILTEDDIAIQGMVLALLAELADRGYVVPPGLPTLPTDMPQEEADAEIAFLRTVFRVPRHRQALDRHLPDLTKAAVGGMMNGTASGGGGVGSGAETPPVGAGSILATNRPSAANGRKGGSTAPARPSPLSSQQIDTTVLTSPSALFLSALLSLLISLQREHHGSVEETDPGVDGELRMFKARRELGERLYAVVGGLLDSYLLTGDAKTNAPHRDDEYEDDDGDDALVTLLFHDFPLNYDSMDRATCSLDLLLMLSSAPLVEAEDLISHPVVLASTEYVWRNGLLPPPRAGLRALSWKEAFIRLDRFSVPRILQSQTYILSTLHAAITVYILMFSAYSHFDAFNPLAPDIITIPEKTTGRPVKGWSVLTELVWWLWVAGTFGWAGEVGRIWTQQGPQSSLPLSPSTLLPLLHHALVFVSLALRILAFYLATPHHRPTFLIASSLSLLAWSVPFLAASRVLPQNLPSFGTPTHQRWSKIRDGRRRRDVGYRAPPKKVPESHRALRSLEAHLGGLVQFSTYFAVFGLLTLWTFSGDVDYPRVMTALLHAPLEPLQQWFTFRDSVSASMTAGKRRSPLEARTSLAFTLILGLVLAYFAGGRPSVSQKPVTSLHPTAPRRELDDLDGWDRYGREVAFRARRERLAVNRYYTFLPPVGRRTGLGGRRLESLASAFSRPPLPSPLNLAIPPLLFVCAIAKRVIRFRLEQRRRWSNARGRVVDEDGDDVWPPGQEAERRVRVLQETVRLWIWRIGISPLGGWAVAAKGIRRLRGKE</sequence>
<feature type="transmembrane region" description="Helical" evidence="2">
    <location>
        <begin position="726"/>
        <end position="744"/>
    </location>
</feature>
<feature type="region of interest" description="Disordered" evidence="1">
    <location>
        <begin position="134"/>
        <end position="182"/>
    </location>
</feature>
<keyword evidence="4" id="KW-1185">Reference proteome</keyword>
<keyword evidence="2" id="KW-1133">Transmembrane helix</keyword>
<keyword evidence="2" id="KW-0472">Membrane</keyword>
<organism evidence="3 4">
    <name type="scientific">Rhodotorula taiwanensis</name>
    <dbReference type="NCBI Taxonomy" id="741276"/>
    <lineage>
        <taxon>Eukaryota</taxon>
        <taxon>Fungi</taxon>
        <taxon>Dikarya</taxon>
        <taxon>Basidiomycota</taxon>
        <taxon>Pucciniomycotina</taxon>
        <taxon>Microbotryomycetes</taxon>
        <taxon>Sporidiobolales</taxon>
        <taxon>Sporidiobolaceae</taxon>
        <taxon>Rhodotorula</taxon>
    </lineage>
</organism>
<evidence type="ECO:0000256" key="1">
    <source>
        <dbReference type="SAM" id="MobiDB-lite"/>
    </source>
</evidence>
<dbReference type="EMBL" id="PJQD01000057">
    <property type="protein sequence ID" value="POY72155.1"/>
    <property type="molecule type" value="Genomic_DNA"/>
</dbReference>
<reference evidence="3 4" key="1">
    <citation type="journal article" date="2018" name="Front. Microbiol.">
        <title>Prospects for Fungal Bioremediation of Acidic Radioactive Waste Sites: Characterization and Genome Sequence of Rhodotorula taiwanensis MD1149.</title>
        <authorList>
            <person name="Tkavc R."/>
            <person name="Matrosova V.Y."/>
            <person name="Grichenko O.E."/>
            <person name="Gostincar C."/>
            <person name="Volpe R.P."/>
            <person name="Klimenkova P."/>
            <person name="Gaidamakova E.K."/>
            <person name="Zhou C.E."/>
            <person name="Stewart B.J."/>
            <person name="Lyman M.G."/>
            <person name="Malfatti S.A."/>
            <person name="Rubinfeld B."/>
            <person name="Courtot M."/>
            <person name="Singh J."/>
            <person name="Dalgard C.L."/>
            <person name="Hamilton T."/>
            <person name="Frey K.G."/>
            <person name="Gunde-Cimerman N."/>
            <person name="Dugan L."/>
            <person name="Daly M.J."/>
        </authorList>
    </citation>
    <scope>NUCLEOTIDE SEQUENCE [LARGE SCALE GENOMIC DNA]</scope>
    <source>
        <strain evidence="3 4">MD1149</strain>
    </source>
</reference>
<evidence type="ECO:0000313" key="4">
    <source>
        <dbReference type="Proteomes" id="UP000237144"/>
    </source>
</evidence>
<name>A0A2S5B5Y6_9BASI</name>
<keyword evidence="2" id="KW-0812">Transmembrane</keyword>
<feature type="transmembrane region" description="Helical" evidence="2">
    <location>
        <begin position="365"/>
        <end position="384"/>
    </location>
</feature>
<dbReference type="AlphaFoldDB" id="A0A2S5B5Y6"/>
<protein>
    <submittedName>
        <fullName evidence="3">Uncharacterized protein</fullName>
    </submittedName>
</protein>
<feature type="transmembrane region" description="Helical" evidence="2">
    <location>
        <begin position="560"/>
        <end position="578"/>
    </location>
</feature>
<comment type="caution">
    <text evidence="3">The sequence shown here is derived from an EMBL/GenBank/DDBJ whole genome shotgun (WGS) entry which is preliminary data.</text>
</comment>
<evidence type="ECO:0000313" key="3">
    <source>
        <dbReference type="EMBL" id="POY72155.1"/>
    </source>
</evidence>
<accession>A0A2S5B5Y6</accession>
<feature type="transmembrane region" description="Helical" evidence="2">
    <location>
        <begin position="622"/>
        <end position="642"/>
    </location>
</feature>
<feature type="compositionally biased region" description="Basic residues" evidence="1">
    <location>
        <begin position="521"/>
        <end position="532"/>
    </location>
</feature>
<dbReference type="Proteomes" id="UP000237144">
    <property type="component" value="Unassembled WGS sequence"/>
</dbReference>